<feature type="domain" description="ABC transporter" evidence="5">
    <location>
        <begin position="9"/>
        <end position="244"/>
    </location>
</feature>
<reference evidence="6 7" key="1">
    <citation type="submission" date="2018-06" db="EMBL/GenBank/DDBJ databases">
        <title>Genomic Encyclopedia of Type Strains, Phase IV (KMG-IV): sequencing the most valuable type-strain genomes for metagenomic binning, comparative biology and taxonomic classification.</title>
        <authorList>
            <person name="Goeker M."/>
        </authorList>
    </citation>
    <scope>NUCLEOTIDE SEQUENCE [LARGE SCALE GENOMIC DNA]</scope>
    <source>
        <strain evidence="6 7">DSM 25532</strain>
    </source>
</reference>
<keyword evidence="1" id="KW-0813">Transport</keyword>
<organism evidence="6 7">
    <name type="scientific">Roseimicrobium gellanilyticum</name>
    <dbReference type="NCBI Taxonomy" id="748857"/>
    <lineage>
        <taxon>Bacteria</taxon>
        <taxon>Pseudomonadati</taxon>
        <taxon>Verrucomicrobiota</taxon>
        <taxon>Verrucomicrobiia</taxon>
        <taxon>Verrucomicrobiales</taxon>
        <taxon>Verrucomicrobiaceae</taxon>
        <taxon>Roseimicrobium</taxon>
    </lineage>
</organism>
<dbReference type="SUPFAM" id="SSF52540">
    <property type="entry name" value="P-loop containing nucleoside triphosphate hydrolases"/>
    <property type="match status" value="1"/>
</dbReference>
<dbReference type="OrthoDB" id="9802264at2"/>
<sequence>MTKESGNPLRVECVVKTFSQGAKKVTALDGVSLEVNKGEFLAIMGASGSGKSTLLHVMAGLTDVDAGSVSVEGQNLAGMSDSALTRFRRAKIGMVFQAFNLLPSLSAEQNVQLPALELPDAAARAERVMQRLGILDRRMHRPDAMSGGEQQRVAIARALIMNPAILLADEPTGSLDSRTGQELCRLLQTLCCEEGRTIILVTHEPRVAMWADRVLVFKDGKTLSQFTPKSGGSAEDVALAYEHALEVGA</sequence>
<evidence type="ECO:0000256" key="4">
    <source>
        <dbReference type="ARBA" id="ARBA00038388"/>
    </source>
</evidence>
<keyword evidence="7" id="KW-1185">Reference proteome</keyword>
<dbReference type="InterPro" id="IPR027417">
    <property type="entry name" value="P-loop_NTPase"/>
</dbReference>
<dbReference type="PANTHER" id="PTHR24220:SF86">
    <property type="entry name" value="ABC TRANSPORTER ABCH.1"/>
    <property type="match status" value="1"/>
</dbReference>
<keyword evidence="2" id="KW-0547">Nucleotide-binding</keyword>
<dbReference type="InterPro" id="IPR015854">
    <property type="entry name" value="ABC_transpr_LolD-like"/>
</dbReference>
<evidence type="ECO:0000256" key="1">
    <source>
        <dbReference type="ARBA" id="ARBA00022448"/>
    </source>
</evidence>
<dbReference type="GO" id="GO:0022857">
    <property type="term" value="F:transmembrane transporter activity"/>
    <property type="evidence" value="ECO:0007669"/>
    <property type="project" value="TreeGrafter"/>
</dbReference>
<dbReference type="Pfam" id="PF00005">
    <property type="entry name" value="ABC_tran"/>
    <property type="match status" value="1"/>
</dbReference>
<dbReference type="FunFam" id="3.40.50.300:FF:000032">
    <property type="entry name" value="Export ABC transporter ATP-binding protein"/>
    <property type="match status" value="1"/>
</dbReference>
<evidence type="ECO:0000313" key="7">
    <source>
        <dbReference type="Proteomes" id="UP000253426"/>
    </source>
</evidence>
<dbReference type="GO" id="GO:0016887">
    <property type="term" value="F:ATP hydrolysis activity"/>
    <property type="evidence" value="ECO:0007669"/>
    <property type="project" value="InterPro"/>
</dbReference>
<dbReference type="InterPro" id="IPR003439">
    <property type="entry name" value="ABC_transporter-like_ATP-bd"/>
</dbReference>
<protein>
    <submittedName>
        <fullName evidence="6">Putative ABC transport system ATP-binding protein</fullName>
    </submittedName>
</protein>
<proteinExistence type="inferred from homology"/>
<evidence type="ECO:0000256" key="2">
    <source>
        <dbReference type="ARBA" id="ARBA00022741"/>
    </source>
</evidence>
<dbReference type="Proteomes" id="UP000253426">
    <property type="component" value="Unassembled WGS sequence"/>
</dbReference>
<dbReference type="InterPro" id="IPR003593">
    <property type="entry name" value="AAA+_ATPase"/>
</dbReference>
<dbReference type="CDD" id="cd03255">
    <property type="entry name" value="ABC_MJ0796_LolCDE_FtsE"/>
    <property type="match status" value="1"/>
</dbReference>
<comment type="similarity">
    <text evidence="4">Belongs to the ABC transporter superfamily. Macrolide exporter (TC 3.A.1.122) family.</text>
</comment>
<dbReference type="InterPro" id="IPR017871">
    <property type="entry name" value="ABC_transporter-like_CS"/>
</dbReference>
<evidence type="ECO:0000259" key="5">
    <source>
        <dbReference type="PROSITE" id="PS50893"/>
    </source>
</evidence>
<dbReference type="PANTHER" id="PTHR24220">
    <property type="entry name" value="IMPORT ATP-BINDING PROTEIN"/>
    <property type="match status" value="1"/>
</dbReference>
<dbReference type="SMART" id="SM00382">
    <property type="entry name" value="AAA"/>
    <property type="match status" value="1"/>
</dbReference>
<keyword evidence="3 6" id="KW-0067">ATP-binding</keyword>
<dbReference type="InterPro" id="IPR017911">
    <property type="entry name" value="MacB-like_ATP-bd"/>
</dbReference>
<dbReference type="AlphaFoldDB" id="A0A366HV84"/>
<name>A0A366HV84_9BACT</name>
<dbReference type="PROSITE" id="PS50893">
    <property type="entry name" value="ABC_TRANSPORTER_2"/>
    <property type="match status" value="1"/>
</dbReference>
<dbReference type="GO" id="GO:0005886">
    <property type="term" value="C:plasma membrane"/>
    <property type="evidence" value="ECO:0007669"/>
    <property type="project" value="TreeGrafter"/>
</dbReference>
<dbReference type="EMBL" id="QNRR01000001">
    <property type="protein sequence ID" value="RBP48201.1"/>
    <property type="molecule type" value="Genomic_DNA"/>
</dbReference>
<dbReference type="RefSeq" id="WP_113957072.1">
    <property type="nucleotide sequence ID" value="NZ_QNRR01000001.1"/>
</dbReference>
<comment type="caution">
    <text evidence="6">The sequence shown here is derived from an EMBL/GenBank/DDBJ whole genome shotgun (WGS) entry which is preliminary data.</text>
</comment>
<evidence type="ECO:0000256" key="3">
    <source>
        <dbReference type="ARBA" id="ARBA00022840"/>
    </source>
</evidence>
<dbReference type="Gene3D" id="3.40.50.300">
    <property type="entry name" value="P-loop containing nucleotide triphosphate hydrolases"/>
    <property type="match status" value="1"/>
</dbReference>
<dbReference type="GO" id="GO:0098796">
    <property type="term" value="C:membrane protein complex"/>
    <property type="evidence" value="ECO:0007669"/>
    <property type="project" value="UniProtKB-ARBA"/>
</dbReference>
<evidence type="ECO:0000313" key="6">
    <source>
        <dbReference type="EMBL" id="RBP48201.1"/>
    </source>
</evidence>
<dbReference type="GO" id="GO:0005524">
    <property type="term" value="F:ATP binding"/>
    <property type="evidence" value="ECO:0007669"/>
    <property type="project" value="UniProtKB-KW"/>
</dbReference>
<gene>
    <name evidence="6" type="ORF">DES53_1011001</name>
</gene>
<accession>A0A366HV84</accession>
<dbReference type="PROSITE" id="PS00211">
    <property type="entry name" value="ABC_TRANSPORTER_1"/>
    <property type="match status" value="1"/>
</dbReference>